<keyword evidence="2" id="KW-0472">Membrane</keyword>
<gene>
    <name evidence="3" type="ORF">OC842_006369</name>
</gene>
<evidence type="ECO:0000256" key="1">
    <source>
        <dbReference type="SAM" id="MobiDB-lite"/>
    </source>
</evidence>
<dbReference type="GO" id="GO:0006044">
    <property type="term" value="P:N-acetylglucosamine metabolic process"/>
    <property type="evidence" value="ECO:0007669"/>
    <property type="project" value="TreeGrafter"/>
</dbReference>
<feature type="transmembrane region" description="Helical" evidence="2">
    <location>
        <begin position="58"/>
        <end position="76"/>
    </location>
</feature>
<evidence type="ECO:0000313" key="4">
    <source>
        <dbReference type="Proteomes" id="UP001176521"/>
    </source>
</evidence>
<keyword evidence="2" id="KW-0812">Transmembrane</keyword>
<evidence type="ECO:0000256" key="2">
    <source>
        <dbReference type="SAM" id="Phobius"/>
    </source>
</evidence>
<feature type="region of interest" description="Disordered" evidence="1">
    <location>
        <begin position="1"/>
        <end position="40"/>
    </location>
</feature>
<accession>A0AAN6JI15</accession>
<feature type="region of interest" description="Disordered" evidence="1">
    <location>
        <begin position="830"/>
        <end position="851"/>
    </location>
</feature>
<reference evidence="3" key="1">
    <citation type="journal article" date="2023" name="PhytoFront">
        <title>Draft Genome Resources of Seven Strains of Tilletia horrida, Causal Agent of Kernel Smut of Rice.</title>
        <authorList>
            <person name="Khanal S."/>
            <person name="Antony Babu S."/>
            <person name="Zhou X.G."/>
        </authorList>
    </citation>
    <scope>NUCLEOTIDE SEQUENCE</scope>
    <source>
        <strain evidence="3">TX3</strain>
    </source>
</reference>
<dbReference type="AlphaFoldDB" id="A0AAN6JI15"/>
<keyword evidence="2" id="KW-1133">Transmembrane helix</keyword>
<feature type="transmembrane region" description="Helical" evidence="2">
    <location>
        <begin position="776"/>
        <end position="798"/>
    </location>
</feature>
<proteinExistence type="predicted"/>
<dbReference type="GO" id="GO:0003830">
    <property type="term" value="F:beta-1,4-mannosylglycoprotein 4-beta-N-acetylglucosaminyltransferase activity"/>
    <property type="evidence" value="ECO:0007669"/>
    <property type="project" value="InterPro"/>
</dbReference>
<dbReference type="InterPro" id="IPR006813">
    <property type="entry name" value="Glyco_trans_17"/>
</dbReference>
<feature type="transmembrane region" description="Helical" evidence="2">
    <location>
        <begin position="730"/>
        <end position="752"/>
    </location>
</feature>
<dbReference type="Pfam" id="PF04724">
    <property type="entry name" value="Glyco_transf_17"/>
    <property type="match status" value="1"/>
</dbReference>
<dbReference type="PANTHER" id="PTHR12224">
    <property type="entry name" value="BETA-1,4-MANNOSYL-GLYCOPROTEIN BETA-1,4-N-ACETYLGLUCOSAMINYL-TRANSFERASE"/>
    <property type="match status" value="1"/>
</dbReference>
<dbReference type="EMBL" id="JAPDMQ010000563">
    <property type="protein sequence ID" value="KAK0522753.1"/>
    <property type="molecule type" value="Genomic_DNA"/>
</dbReference>
<organism evidence="3 4">
    <name type="scientific">Tilletia horrida</name>
    <dbReference type="NCBI Taxonomy" id="155126"/>
    <lineage>
        <taxon>Eukaryota</taxon>
        <taxon>Fungi</taxon>
        <taxon>Dikarya</taxon>
        <taxon>Basidiomycota</taxon>
        <taxon>Ustilaginomycotina</taxon>
        <taxon>Exobasidiomycetes</taxon>
        <taxon>Tilletiales</taxon>
        <taxon>Tilletiaceae</taxon>
        <taxon>Tilletia</taxon>
    </lineage>
</organism>
<protein>
    <recommendedName>
        <fullName evidence="5">Glycosyltransferase family 17 protein</fullName>
    </recommendedName>
</protein>
<comment type="caution">
    <text evidence="3">The sequence shown here is derived from an EMBL/GenBank/DDBJ whole genome shotgun (WGS) entry which is preliminary data.</text>
</comment>
<dbReference type="GO" id="GO:0016020">
    <property type="term" value="C:membrane"/>
    <property type="evidence" value="ECO:0007669"/>
    <property type="project" value="InterPro"/>
</dbReference>
<dbReference type="PANTHER" id="PTHR12224:SF0">
    <property type="entry name" value="BETA-1,4-MANNOSYL-GLYCOPROTEIN 4-BETA-N-ACETYLGLUCOSAMINYLTRANSFERASE"/>
    <property type="match status" value="1"/>
</dbReference>
<evidence type="ECO:0008006" key="5">
    <source>
        <dbReference type="Google" id="ProtNLM"/>
    </source>
</evidence>
<feature type="compositionally biased region" description="Gly residues" evidence="1">
    <location>
        <begin position="830"/>
        <end position="839"/>
    </location>
</feature>
<feature type="transmembrane region" description="Helical" evidence="2">
    <location>
        <begin position="679"/>
        <end position="702"/>
    </location>
</feature>
<sequence>MQRGGYEELPTTATGIDARYPPRASSPDASGLRLGGGSGAKRRRGALRVLNGRNLCRLFLLSPFLLLLGTVGWYAITRGLRPLANLFTYASRPLWDHQLEKDPHQFIPHLYAEGVPADDRAACARHNFTQRTYPLPRLVDATIVSTELDLLEVRLRELEGVVDTFVIVESGRTFMGEVKNLSFAQHRARFARWESKIEYLATPGRALKPGEDPFNVEREMREAVTQFLQDKVRPSNNDLVFMSDVDEIPAAHSLALLKACRSPLPIHLQLRQFVYSFEYPTDSRSWRAQLHEWRGGPPETLYMHSKVTDVVLADAGWHCSFCFRSISDFVFKMSSYSHSDRLFGNKNYKDLLKPDVIQHKICTGEDVFGLLPEAYTWAELLWRWNGASQSSSAVYLPKAVVEDSAKFKFLLPGGSNDPPPTDSQLQALARLNAELTKLRSTLPALRFGLADFGGSNVAELGVLKAELGLARFQDVLIHPALEDVRLRVQLVETFQHDAPATEDVHVPSLFAQSQSSAQEQEQPRTSMMAMLPFLHSPSHLAQRQNRAEIEYAREGLADLERSFRSMALIQDRHSFLQILLAASELIHWLECGPGMEDGERQGSVWTDGAERVAEMRRCVERVGAEKIWERMKRESEAEGARLAQEGIIMALIAGIAAQSVSTISSSPSPSTQPLLDHTATAMCLSSTIIGLSGALAYAGAYLRLSQATALPFDYAGEGGLVLRWAHGRMFLGWSLSATMLFTMAGLASYAWIQLNPAPASSPPGPATATNENDDLLLARTLITAFLIYLPTTTSLLALTLRSGWKWYEVEHVANVERARYLRFRDAAGQGNGEGGGGGDGEAKGRRRKWRV</sequence>
<name>A0AAN6JI15_9BASI</name>
<evidence type="ECO:0000313" key="3">
    <source>
        <dbReference type="EMBL" id="KAK0522753.1"/>
    </source>
</evidence>
<dbReference type="Proteomes" id="UP001176521">
    <property type="component" value="Unassembled WGS sequence"/>
</dbReference>
<keyword evidence="4" id="KW-1185">Reference proteome</keyword>